<comment type="caution">
    <text evidence="2">The sequence shown here is derived from an EMBL/GenBank/DDBJ whole genome shotgun (WGS) entry which is preliminary data.</text>
</comment>
<dbReference type="Pfam" id="PF15075">
    <property type="entry name" value="SPMAP1-like"/>
    <property type="match status" value="1"/>
</dbReference>
<accession>A0A2G8LPJ6</accession>
<name>A0A2G8LPJ6_STIJA</name>
<evidence type="ECO:0000313" key="2">
    <source>
        <dbReference type="EMBL" id="PIK62154.1"/>
    </source>
</evidence>
<feature type="compositionally biased region" description="Basic residues" evidence="1">
    <location>
        <begin position="47"/>
        <end position="56"/>
    </location>
</feature>
<organism evidence="2 3">
    <name type="scientific">Stichopus japonicus</name>
    <name type="common">Sea cucumber</name>
    <dbReference type="NCBI Taxonomy" id="307972"/>
    <lineage>
        <taxon>Eukaryota</taxon>
        <taxon>Metazoa</taxon>
        <taxon>Echinodermata</taxon>
        <taxon>Eleutherozoa</taxon>
        <taxon>Echinozoa</taxon>
        <taxon>Holothuroidea</taxon>
        <taxon>Aspidochirotacea</taxon>
        <taxon>Aspidochirotida</taxon>
        <taxon>Stichopodidae</taxon>
        <taxon>Apostichopus</taxon>
    </lineage>
</organism>
<feature type="region of interest" description="Disordered" evidence="1">
    <location>
        <begin position="159"/>
        <end position="179"/>
    </location>
</feature>
<proteinExistence type="predicted"/>
<protein>
    <submittedName>
        <fullName evidence="2">Uncharacterized protein</fullName>
    </submittedName>
</protein>
<reference evidence="2 3" key="1">
    <citation type="journal article" date="2017" name="PLoS Biol.">
        <title>The sea cucumber genome provides insights into morphological evolution and visceral regeneration.</title>
        <authorList>
            <person name="Zhang X."/>
            <person name="Sun L."/>
            <person name="Yuan J."/>
            <person name="Sun Y."/>
            <person name="Gao Y."/>
            <person name="Zhang L."/>
            <person name="Li S."/>
            <person name="Dai H."/>
            <person name="Hamel J.F."/>
            <person name="Liu C."/>
            <person name="Yu Y."/>
            <person name="Liu S."/>
            <person name="Lin W."/>
            <person name="Guo K."/>
            <person name="Jin S."/>
            <person name="Xu P."/>
            <person name="Storey K.B."/>
            <person name="Huan P."/>
            <person name="Zhang T."/>
            <person name="Zhou Y."/>
            <person name="Zhang J."/>
            <person name="Lin C."/>
            <person name="Li X."/>
            <person name="Xing L."/>
            <person name="Huo D."/>
            <person name="Sun M."/>
            <person name="Wang L."/>
            <person name="Mercier A."/>
            <person name="Li F."/>
            <person name="Yang H."/>
            <person name="Xiang J."/>
        </authorList>
    </citation>
    <scope>NUCLEOTIDE SEQUENCE [LARGE SCALE GENOMIC DNA]</scope>
    <source>
        <strain evidence="2">Shaxun</strain>
        <tissue evidence="2">Muscle</tissue>
    </source>
</reference>
<dbReference type="InterPro" id="IPR028027">
    <property type="entry name" value="SPMAP1"/>
</dbReference>
<keyword evidence="3" id="KW-1185">Reference proteome</keyword>
<dbReference type="STRING" id="307972.A0A2G8LPJ6"/>
<evidence type="ECO:0000256" key="1">
    <source>
        <dbReference type="SAM" id="MobiDB-lite"/>
    </source>
</evidence>
<evidence type="ECO:0000313" key="3">
    <source>
        <dbReference type="Proteomes" id="UP000230750"/>
    </source>
</evidence>
<dbReference type="OrthoDB" id="9935043at2759"/>
<feature type="compositionally biased region" description="Acidic residues" evidence="1">
    <location>
        <begin position="16"/>
        <end position="29"/>
    </location>
</feature>
<gene>
    <name evidence="2" type="ORF">BSL78_00876</name>
</gene>
<dbReference type="EMBL" id="MRZV01000017">
    <property type="protein sequence ID" value="PIK62154.1"/>
    <property type="molecule type" value="Genomic_DNA"/>
</dbReference>
<dbReference type="AlphaFoldDB" id="A0A2G8LPJ6"/>
<dbReference type="PANTHER" id="PTHR34221">
    <property type="entry name" value="HYPOTHETICAL PROTEIN LOC691189"/>
    <property type="match status" value="1"/>
</dbReference>
<dbReference type="PANTHER" id="PTHR34221:SF4">
    <property type="entry name" value="CHROMOSOME LG9 OPEN READING FRAME, HUMAN C17ORF98"/>
    <property type="match status" value="1"/>
</dbReference>
<feature type="region of interest" description="Disordered" evidence="1">
    <location>
        <begin position="1"/>
        <end position="68"/>
    </location>
</feature>
<dbReference type="Proteomes" id="UP000230750">
    <property type="component" value="Unassembled WGS sequence"/>
</dbReference>
<sequence>MAENAEVESINQEGNVDGEVENTGSEEVEKEAKDEVSRPSSRVSQTGKKKKQKPHRGPPSPTPEELADKEKHFLLDCIAVDTICKDFSHSQPKLGPAIPAYNSQKDKHVKVYFQREGVDVTLRKTEQDKGGTSIDGPVIDRFIESGSGYRYLHARNEAPRAAKAGHSQDQVDGHGQFMSDAKPNFGYHGQFGYRRNTPWLRNMPSPFGVDPRSPLH</sequence>